<accession>A0ABQ6P828</accession>
<dbReference type="Proteomes" id="UP001187221">
    <property type="component" value="Unassembled WGS sequence"/>
</dbReference>
<proteinExistence type="predicted"/>
<evidence type="ECO:0000313" key="2">
    <source>
        <dbReference type="EMBL" id="GMM60569.1"/>
    </source>
</evidence>
<dbReference type="InterPro" id="IPR011045">
    <property type="entry name" value="N2O_reductase_N"/>
</dbReference>
<organism evidence="2 3">
    <name type="scientific">Novosphingobium pituita</name>
    <dbReference type="NCBI Taxonomy" id="3056842"/>
    <lineage>
        <taxon>Bacteria</taxon>
        <taxon>Pseudomonadati</taxon>
        <taxon>Pseudomonadota</taxon>
        <taxon>Alphaproteobacteria</taxon>
        <taxon>Sphingomonadales</taxon>
        <taxon>Sphingomonadaceae</taxon>
        <taxon>Novosphingobium</taxon>
    </lineage>
</organism>
<evidence type="ECO:0000313" key="3">
    <source>
        <dbReference type="Proteomes" id="UP001187221"/>
    </source>
</evidence>
<keyword evidence="1" id="KW-0732">Signal</keyword>
<dbReference type="EMBL" id="BTFW01000001">
    <property type="protein sequence ID" value="GMM60569.1"/>
    <property type="molecule type" value="Genomic_DNA"/>
</dbReference>
<gene>
    <name evidence="2" type="ORF">NUTIK01_13460</name>
</gene>
<evidence type="ECO:0000256" key="1">
    <source>
        <dbReference type="SAM" id="SignalP"/>
    </source>
</evidence>
<protein>
    <recommendedName>
        <fullName evidence="4">YncE family protein</fullName>
    </recommendedName>
</protein>
<feature type="signal peptide" evidence="1">
    <location>
        <begin position="1"/>
        <end position="23"/>
    </location>
</feature>
<dbReference type="SUPFAM" id="SSF50974">
    <property type="entry name" value="Nitrous oxide reductase, N-terminal domain"/>
    <property type="match status" value="1"/>
</dbReference>
<sequence>MKVHVSAAILVAAGIFAPCVLRAQPESDANYNIVGRISGPHGGWDYANVDPVHGRLYVARSRAVMAVDLATGTVTPRLAGAEHGHQVLPLPGSDTVLETNGDSNVARLIEGRTP</sequence>
<keyword evidence="3" id="KW-1185">Reference proteome</keyword>
<reference evidence="2 3" key="1">
    <citation type="submission" date="2023-06" db="EMBL/GenBank/DDBJ databases">
        <title>Draft genome sequence of Novosphingobium sp. strain IK01.</title>
        <authorList>
            <person name="Hatamoto M."/>
            <person name="Ikarashi T."/>
            <person name="Yamaguchi T."/>
        </authorList>
    </citation>
    <scope>NUCLEOTIDE SEQUENCE [LARGE SCALE GENOMIC DNA]</scope>
    <source>
        <strain evidence="2 3">IK01</strain>
    </source>
</reference>
<name>A0ABQ6P828_9SPHN</name>
<evidence type="ECO:0008006" key="4">
    <source>
        <dbReference type="Google" id="ProtNLM"/>
    </source>
</evidence>
<comment type="caution">
    <text evidence="2">The sequence shown here is derived from an EMBL/GenBank/DDBJ whole genome shotgun (WGS) entry which is preliminary data.</text>
</comment>
<feature type="chain" id="PRO_5047204986" description="YncE family protein" evidence="1">
    <location>
        <begin position="24"/>
        <end position="114"/>
    </location>
</feature>